<keyword evidence="2" id="KW-0732">Signal</keyword>
<reference evidence="5" key="1">
    <citation type="submission" date="2016-06" db="EMBL/GenBank/DDBJ databases">
        <authorList>
            <person name="Nascimento L."/>
            <person name="Pereira R.V."/>
            <person name="Martins L.F."/>
            <person name="Quaggio R.B."/>
            <person name="Silva A.M."/>
            <person name="Setubal J.C."/>
        </authorList>
    </citation>
    <scope>NUCLEOTIDE SEQUENCE [LARGE SCALE GENOMIC DNA]</scope>
</reference>
<feature type="domain" description="DUF5667" evidence="3">
    <location>
        <begin position="99"/>
        <end position="180"/>
    </location>
</feature>
<feature type="signal peptide" evidence="2">
    <location>
        <begin position="1"/>
        <end position="28"/>
    </location>
</feature>
<gene>
    <name evidence="4" type="ORF">BAA01_15775</name>
</gene>
<evidence type="ECO:0000313" key="4">
    <source>
        <dbReference type="EMBL" id="OUM90314.1"/>
    </source>
</evidence>
<name>A0A1Y3PTF7_9BACI</name>
<dbReference type="AlphaFoldDB" id="A0A1Y3PTF7"/>
<feature type="compositionally biased region" description="Basic and acidic residues" evidence="1">
    <location>
        <begin position="312"/>
        <end position="331"/>
    </location>
</feature>
<feature type="compositionally biased region" description="Acidic residues" evidence="1">
    <location>
        <begin position="200"/>
        <end position="214"/>
    </location>
</feature>
<feature type="region of interest" description="Disordered" evidence="1">
    <location>
        <begin position="168"/>
        <end position="214"/>
    </location>
</feature>
<feature type="region of interest" description="Disordered" evidence="1">
    <location>
        <begin position="266"/>
        <end position="437"/>
    </location>
</feature>
<dbReference type="Proteomes" id="UP000196475">
    <property type="component" value="Unassembled WGS sequence"/>
</dbReference>
<evidence type="ECO:0000256" key="2">
    <source>
        <dbReference type="SAM" id="SignalP"/>
    </source>
</evidence>
<comment type="caution">
    <text evidence="4">The sequence shown here is derived from an EMBL/GenBank/DDBJ whole genome shotgun (WGS) entry which is preliminary data.</text>
</comment>
<evidence type="ECO:0000259" key="3">
    <source>
        <dbReference type="Pfam" id="PF18915"/>
    </source>
</evidence>
<feature type="chain" id="PRO_5012282716" description="DUF5667 domain-containing protein" evidence="2">
    <location>
        <begin position="29"/>
        <end position="437"/>
    </location>
</feature>
<organism evidence="4 5">
    <name type="scientific">Bacillus thermozeamaize</name>
    <dbReference type="NCBI Taxonomy" id="230954"/>
    <lineage>
        <taxon>Bacteria</taxon>
        <taxon>Bacillati</taxon>
        <taxon>Bacillota</taxon>
        <taxon>Bacilli</taxon>
        <taxon>Bacillales</taxon>
        <taxon>Bacillaceae</taxon>
        <taxon>Bacillus</taxon>
    </lineage>
</organism>
<proteinExistence type="predicted"/>
<protein>
    <recommendedName>
        <fullName evidence="3">DUF5667 domain-containing protein</fullName>
    </recommendedName>
</protein>
<evidence type="ECO:0000256" key="1">
    <source>
        <dbReference type="SAM" id="MobiDB-lite"/>
    </source>
</evidence>
<feature type="region of interest" description="Disordered" evidence="1">
    <location>
        <begin position="27"/>
        <end position="98"/>
    </location>
</feature>
<dbReference type="InterPro" id="IPR043725">
    <property type="entry name" value="DUF5667"/>
</dbReference>
<feature type="compositionally biased region" description="Basic and acidic residues" evidence="1">
    <location>
        <begin position="360"/>
        <end position="399"/>
    </location>
</feature>
<accession>A0A1Y3PTF7</accession>
<feature type="compositionally biased region" description="Acidic residues" evidence="1">
    <location>
        <begin position="280"/>
        <end position="294"/>
    </location>
</feature>
<dbReference type="EMBL" id="LZRT01000019">
    <property type="protein sequence ID" value="OUM90314.1"/>
    <property type="molecule type" value="Genomic_DNA"/>
</dbReference>
<sequence length="437" mass="47199">MKKRWMQIVLSFLAVGLIFGTGASQALANTSPDEPIQDNETMDSGQTGDEAGGDGTGSVNHGTSGEETDGMETPGTETPEADVPAAQTPEEDDGQKPKLLPGDFLYFFKVMFERIKLALTFDEVEKAKLLVQYANERIAEARALLAEGDEERALQVLQKAIENQNQALESVGEAETQAADGTKPAANQGEVASSQPDTSEPADEPADEQTDPEQDEIQKIKMRISNNIAALLKVVEKVENPKAQAAILKNIEKSFLKLEKKLVKVENKLRRQEPGGTEGKDEEAGDTEGEDDNPGEQTLKTPKTDASPDSGSDPKAEGDERTGDEKGHVKQEQSATPAQDTKNVNAKKDEKAKQGTPSQSEKRLPQQAKRKDQGKTNHDHSPAKPDHPSAETEAEKGSAVDEALPADEASNKEKGKGHGKSQENGKRHEEHGQKNKS</sequence>
<feature type="compositionally biased region" description="Polar residues" evidence="1">
    <location>
        <begin position="332"/>
        <end position="344"/>
    </location>
</feature>
<dbReference type="Pfam" id="PF18915">
    <property type="entry name" value="DUF5667"/>
    <property type="match status" value="1"/>
</dbReference>
<evidence type="ECO:0000313" key="5">
    <source>
        <dbReference type="Proteomes" id="UP000196475"/>
    </source>
</evidence>
<feature type="compositionally biased region" description="Basic and acidic residues" evidence="1">
    <location>
        <begin position="409"/>
        <end position="437"/>
    </location>
</feature>